<evidence type="ECO:0000313" key="10">
    <source>
        <dbReference type="Proteomes" id="UP000632740"/>
    </source>
</evidence>
<comment type="subcellular location">
    <subcellularLocation>
        <location evidence="1">Cell membrane</location>
        <topology evidence="1">Multi-pass membrane protein</topology>
    </subcellularLocation>
</comment>
<evidence type="ECO:0000256" key="1">
    <source>
        <dbReference type="ARBA" id="ARBA00004651"/>
    </source>
</evidence>
<dbReference type="PANTHER" id="PTHR30250">
    <property type="entry name" value="PST FAMILY PREDICTED COLANIC ACID TRANSPORTER"/>
    <property type="match status" value="1"/>
</dbReference>
<feature type="transmembrane region" description="Helical" evidence="8">
    <location>
        <begin position="447"/>
        <end position="468"/>
    </location>
</feature>
<dbReference type="Proteomes" id="UP000632740">
    <property type="component" value="Unassembled WGS sequence"/>
</dbReference>
<feature type="transmembrane region" description="Helical" evidence="8">
    <location>
        <begin position="360"/>
        <end position="381"/>
    </location>
</feature>
<feature type="transmembrane region" description="Helical" evidence="8">
    <location>
        <begin position="145"/>
        <end position="164"/>
    </location>
</feature>
<evidence type="ECO:0000256" key="5">
    <source>
        <dbReference type="ARBA" id="ARBA00022989"/>
    </source>
</evidence>
<keyword evidence="3" id="KW-1003">Cell membrane</keyword>
<dbReference type="Pfam" id="PF13440">
    <property type="entry name" value="Polysacc_synt_3"/>
    <property type="match status" value="1"/>
</dbReference>
<feature type="transmembrane region" description="Helical" evidence="8">
    <location>
        <begin position="243"/>
        <end position="259"/>
    </location>
</feature>
<accession>A0A919U138</accession>
<feature type="transmembrane region" description="Helical" evidence="8">
    <location>
        <begin position="117"/>
        <end position="139"/>
    </location>
</feature>
<dbReference type="RefSeq" id="WP_203757650.1">
    <property type="nucleotide sequence ID" value="NZ_BONK01000012.1"/>
</dbReference>
<dbReference type="GO" id="GO:0005886">
    <property type="term" value="C:plasma membrane"/>
    <property type="evidence" value="ECO:0007669"/>
    <property type="project" value="UniProtKB-SubCell"/>
</dbReference>
<keyword evidence="6 8" id="KW-0472">Membrane</keyword>
<feature type="transmembrane region" description="Helical" evidence="8">
    <location>
        <begin position="185"/>
        <end position="207"/>
    </location>
</feature>
<gene>
    <name evidence="9" type="primary">gumJ</name>
    <name evidence="9" type="ORF">Cch01nite_33970</name>
</gene>
<name>A0A919U138_9CELL</name>
<comment type="similarity">
    <text evidence="2">Belongs to the polysaccharide synthase family.</text>
</comment>
<reference evidence="9" key="1">
    <citation type="submission" date="2021-01" db="EMBL/GenBank/DDBJ databases">
        <title>Whole genome shotgun sequence of Cellulomonas chitinilytica NBRC 110799.</title>
        <authorList>
            <person name="Komaki H."/>
            <person name="Tamura T."/>
        </authorList>
    </citation>
    <scope>NUCLEOTIDE SEQUENCE</scope>
    <source>
        <strain evidence="9">NBRC 110799</strain>
    </source>
</reference>
<evidence type="ECO:0000313" key="9">
    <source>
        <dbReference type="EMBL" id="GIG22673.1"/>
    </source>
</evidence>
<dbReference type="InterPro" id="IPR050833">
    <property type="entry name" value="Poly_Biosynth_Transport"/>
</dbReference>
<keyword evidence="10" id="KW-1185">Reference proteome</keyword>
<evidence type="ECO:0000256" key="4">
    <source>
        <dbReference type="ARBA" id="ARBA00022692"/>
    </source>
</evidence>
<feature type="transmembrane region" description="Helical" evidence="8">
    <location>
        <begin position="319"/>
        <end position="340"/>
    </location>
</feature>
<protein>
    <submittedName>
        <fullName evidence="9">Lipopolysaccharide biosynthesis protein</fullName>
    </submittedName>
</protein>
<evidence type="ECO:0000256" key="2">
    <source>
        <dbReference type="ARBA" id="ARBA00007430"/>
    </source>
</evidence>
<keyword evidence="4 8" id="KW-0812">Transmembrane</keyword>
<evidence type="ECO:0000256" key="7">
    <source>
        <dbReference type="SAM" id="MobiDB-lite"/>
    </source>
</evidence>
<evidence type="ECO:0000256" key="3">
    <source>
        <dbReference type="ARBA" id="ARBA00022475"/>
    </source>
</evidence>
<feature type="transmembrane region" description="Helical" evidence="8">
    <location>
        <begin position="474"/>
        <end position="497"/>
    </location>
</feature>
<dbReference type="PANTHER" id="PTHR30250:SF10">
    <property type="entry name" value="LIPOPOLYSACCHARIDE BIOSYNTHESIS PROTEIN WZXC"/>
    <property type="match status" value="1"/>
</dbReference>
<keyword evidence="5 8" id="KW-1133">Transmembrane helix</keyword>
<dbReference type="AlphaFoldDB" id="A0A919U138"/>
<feature type="region of interest" description="Disordered" evidence="7">
    <location>
        <begin position="1"/>
        <end position="35"/>
    </location>
</feature>
<proteinExistence type="inferred from homology"/>
<feature type="transmembrane region" description="Helical" evidence="8">
    <location>
        <begin position="393"/>
        <end position="411"/>
    </location>
</feature>
<organism evidence="9 10">
    <name type="scientific">Cellulomonas chitinilytica</name>
    <dbReference type="NCBI Taxonomy" id="398759"/>
    <lineage>
        <taxon>Bacteria</taxon>
        <taxon>Bacillati</taxon>
        <taxon>Actinomycetota</taxon>
        <taxon>Actinomycetes</taxon>
        <taxon>Micrococcales</taxon>
        <taxon>Cellulomonadaceae</taxon>
        <taxon>Cellulomonas</taxon>
    </lineage>
</organism>
<sequence>MTTSDEGTDPRTRTPADDEQISSSTTPPATTATTTTPALAGVAARGAAVTMGSQVAGATIRFASLVVLARMLTPHDYGLVAMVAALIGIGDLFRDFGLGNAAIQAQQLSRPQRDNLFWINTGLGLLVGAVIAACAQPIARFYDEPAVAPVVVALSATLLLSGLSTQHRASLMRAMRFTRVAAIDLVALGLGLAAAVVAALAGLGYWALVIQELVRASVACLGVTASARWWPGLPRRGAQMRGLVSYGANLLGTYLVAYASRNVDSVVIGARFGPTATGLYNRAFGLMSLPMMQINAPATRVALPVLSRLVPDRAKYRRYLLAGQTILLHITVPVFVLGIVLAEPLVRLALGETWMGAVPILRVLAIGGLFDIVAFPTGWVFQSSGATRSQLRFVLSTRPLIIVAVLVGSHWGVIGVAAGYAAATTVVWPTGLLWVTRAVGAPGRALFANGLRAVAGYVVCGALAWVVVEQVPSSALVTIPTALVTFAAVAAVLALVWRPFGRDLRLMLSSRTLLARRGEVAVDRPATAGTAGGAR</sequence>
<dbReference type="EMBL" id="BONK01000012">
    <property type="protein sequence ID" value="GIG22673.1"/>
    <property type="molecule type" value="Genomic_DNA"/>
</dbReference>
<evidence type="ECO:0000256" key="8">
    <source>
        <dbReference type="SAM" id="Phobius"/>
    </source>
</evidence>
<dbReference type="CDD" id="cd13127">
    <property type="entry name" value="MATE_tuaB_like"/>
    <property type="match status" value="1"/>
</dbReference>
<evidence type="ECO:0000256" key="6">
    <source>
        <dbReference type="ARBA" id="ARBA00023136"/>
    </source>
</evidence>
<feature type="compositionally biased region" description="Low complexity" evidence="7">
    <location>
        <begin position="22"/>
        <end position="35"/>
    </location>
</feature>
<comment type="caution">
    <text evidence="9">The sequence shown here is derived from an EMBL/GenBank/DDBJ whole genome shotgun (WGS) entry which is preliminary data.</text>
</comment>